<dbReference type="InterPro" id="IPR048839">
    <property type="entry name" value="SPATA2_PUB-like"/>
</dbReference>
<evidence type="ECO:0000256" key="1">
    <source>
        <dbReference type="ARBA" id="ARBA00038142"/>
    </source>
</evidence>
<evidence type="ECO:0000313" key="4">
    <source>
        <dbReference type="EMBL" id="KAI7802220.1"/>
    </source>
</evidence>
<feature type="domain" description="Spermatogenesis-associated protein 2 PUB-like" evidence="3">
    <location>
        <begin position="30"/>
        <end position="220"/>
    </location>
</feature>
<reference evidence="4" key="1">
    <citation type="submission" date="2021-02" db="EMBL/GenBank/DDBJ databases">
        <title>Comparative genomics reveals that relaxation of natural selection precedes convergent phenotypic evolution of cavefish.</title>
        <authorList>
            <person name="Peng Z."/>
        </authorList>
    </citation>
    <scope>NUCLEOTIDE SEQUENCE</scope>
    <source>
        <tissue evidence="4">Muscle</tissue>
    </source>
</reference>
<dbReference type="GO" id="GO:0005737">
    <property type="term" value="C:cytoplasm"/>
    <property type="evidence" value="ECO:0007669"/>
    <property type="project" value="TreeGrafter"/>
</dbReference>
<keyword evidence="5" id="KW-1185">Reference proteome</keyword>
<comment type="caution">
    <text evidence="4">The sequence shown here is derived from an EMBL/GenBank/DDBJ whole genome shotgun (WGS) entry which is preliminary data.</text>
</comment>
<dbReference type="Gene3D" id="1.20.58.2190">
    <property type="match status" value="1"/>
</dbReference>
<comment type="similarity">
    <text evidence="1">Belongs to the SPATA2 family.</text>
</comment>
<name>A0A9W7TS15_TRIRA</name>
<accession>A0A9W7TS15</accession>
<dbReference type="Pfam" id="PF21388">
    <property type="entry name" value="SPATA2_PUB-like"/>
    <property type="match status" value="1"/>
</dbReference>
<dbReference type="Proteomes" id="UP001059041">
    <property type="component" value="Linkage Group LG12"/>
</dbReference>
<organism evidence="4 5">
    <name type="scientific">Triplophysa rosa</name>
    <name type="common">Cave loach</name>
    <dbReference type="NCBI Taxonomy" id="992332"/>
    <lineage>
        <taxon>Eukaryota</taxon>
        <taxon>Metazoa</taxon>
        <taxon>Chordata</taxon>
        <taxon>Craniata</taxon>
        <taxon>Vertebrata</taxon>
        <taxon>Euteleostomi</taxon>
        <taxon>Actinopterygii</taxon>
        <taxon>Neopterygii</taxon>
        <taxon>Teleostei</taxon>
        <taxon>Ostariophysi</taxon>
        <taxon>Cypriniformes</taxon>
        <taxon>Nemacheilidae</taxon>
        <taxon>Triplophysa</taxon>
    </lineage>
</organism>
<feature type="region of interest" description="Disordered" evidence="2">
    <location>
        <begin position="1"/>
        <end position="23"/>
    </location>
</feature>
<evidence type="ECO:0000259" key="3">
    <source>
        <dbReference type="Pfam" id="PF21388"/>
    </source>
</evidence>
<dbReference type="PANTHER" id="PTHR15326:SF7">
    <property type="entry name" value="SPERMATOGENESIS-ASSOCIATED PROTEIN 2-LIKE PROTEIN"/>
    <property type="match status" value="1"/>
</dbReference>
<dbReference type="PANTHER" id="PTHR15326">
    <property type="entry name" value="SPERMATOGENESIS-ASSOCIATED PROTEIN 2/TAMOZHENNIC"/>
    <property type="match status" value="1"/>
</dbReference>
<evidence type="ECO:0000256" key="2">
    <source>
        <dbReference type="SAM" id="MobiDB-lite"/>
    </source>
</evidence>
<sequence>MIAPSGHGAGLNPTFTMTSVSRKSKGHDLVEKYRTHLESRIGKGDRSFVCRDEKLCKEVEVLLTKGNAEKILNLRGLESLTVIENSLQAFSFKTGHLGLEKVSKAFEVLELAALNLYLYPWRKEYKFVKMFSGMFTHCIKPALTLQQAKELFGLLGYQPVSHYEEQELALDSKLLTADFILGLACAFFTARIECQLLLSTLGSVDTSVESVLQLVKERQKGHSLHLALENTKKKIEAAHSSHAKLTGAIDSELDLYTDKHLPQADASHMTSSSSAPPRSSYIQPKETFFNNSLYGHPSYRLNNENTSQEEALCVSMHQCQISNPKTHVSLSQNPGLMESIGKDQIAGDGKEQTAEVGEVICTCITSSLLFLYYCKQCNHIHSPDCIYYNICTGKGHTLSLCDIEQQQNTNIPHFIPDDQPKRGKDFLKNHQCMCNSTADKFLVCHSCQIIHDWSCENVKVCEALHHNLQFTGVIQPPQEVNAPKRHFCLTSESPEYVICHTCNIAHDCRCTDYAQNCIAQQHDVLYHQELREMHNTPIKYHQCCIAKQPLPEIACLTCKAFHSSTCSDSWECSYKHKIHRLGTKCVTCLSREIHTLCRYCFLLYCKACWYKDPMTCKCGNLFDSLNCSPV</sequence>
<protein>
    <recommendedName>
        <fullName evidence="3">Spermatogenesis-associated protein 2 PUB-like domain-containing protein</fullName>
    </recommendedName>
</protein>
<proteinExistence type="inferred from homology"/>
<dbReference type="AlphaFoldDB" id="A0A9W7TS15"/>
<evidence type="ECO:0000313" key="5">
    <source>
        <dbReference type="Proteomes" id="UP001059041"/>
    </source>
</evidence>
<dbReference type="EMBL" id="JAFHDT010000012">
    <property type="protein sequence ID" value="KAI7802220.1"/>
    <property type="molecule type" value="Genomic_DNA"/>
</dbReference>
<gene>
    <name evidence="4" type="ORF">IRJ41_003926</name>
</gene>